<protein>
    <submittedName>
        <fullName evidence="3">Uncharacterized protein</fullName>
    </submittedName>
</protein>
<evidence type="ECO:0000256" key="1">
    <source>
        <dbReference type="SAM" id="MobiDB-lite"/>
    </source>
</evidence>
<proteinExistence type="predicted"/>
<reference evidence="4" key="2">
    <citation type="journal article" date="2017" name="J. Anim. Genet.">
        <title>Multiple reference genome sequences of hot pepper reveal the massive evolution of plant disease resistance genes by retroduplication.</title>
        <authorList>
            <person name="Kim S."/>
            <person name="Park J."/>
            <person name="Yeom S.-I."/>
            <person name="Kim Y.-M."/>
            <person name="Seo E."/>
            <person name="Kim K.-T."/>
            <person name="Kim M.-S."/>
            <person name="Lee J.M."/>
            <person name="Cheong K."/>
            <person name="Shin H.-S."/>
            <person name="Kim S.-B."/>
            <person name="Han K."/>
            <person name="Lee J."/>
            <person name="Park M."/>
            <person name="Lee H.-A."/>
            <person name="Lee H.-Y."/>
            <person name="Lee Y."/>
            <person name="Oh S."/>
            <person name="Lee J.H."/>
            <person name="Choi E."/>
            <person name="Choi E."/>
            <person name="Lee S.E."/>
            <person name="Jeon J."/>
            <person name="Kim H."/>
            <person name="Choi G."/>
            <person name="Song H."/>
            <person name="Lee J."/>
            <person name="Lee S.-C."/>
            <person name="Kwon J.-K."/>
            <person name="Lee H.-Y."/>
            <person name="Koo N."/>
            <person name="Hong Y."/>
            <person name="Kim R.W."/>
            <person name="Kang W.-H."/>
            <person name="Huh J.H."/>
            <person name="Kang B.-C."/>
            <person name="Yang T.-J."/>
            <person name="Lee Y.-H."/>
            <person name="Bennetzen J.L."/>
            <person name="Choi D."/>
        </authorList>
    </citation>
    <scope>NUCLEOTIDE SEQUENCE [LARGE SCALE GENOMIC DNA]</scope>
    <source>
        <strain evidence="4">cv. PBC81</strain>
    </source>
</reference>
<accession>A0A2G2X508</accession>
<gene>
    <name evidence="3" type="ORF">CQW23_07013</name>
</gene>
<dbReference type="AlphaFoldDB" id="A0A2G2X508"/>
<keyword evidence="2" id="KW-1133">Transmembrane helix</keyword>
<dbReference type="Proteomes" id="UP000224567">
    <property type="component" value="Unassembled WGS sequence"/>
</dbReference>
<evidence type="ECO:0000256" key="2">
    <source>
        <dbReference type="SAM" id="Phobius"/>
    </source>
</evidence>
<feature type="transmembrane region" description="Helical" evidence="2">
    <location>
        <begin position="75"/>
        <end position="100"/>
    </location>
</feature>
<sequence>MHHSHKLQEVQSNAASNVQENHKEKVEPQEQVECNDSCCPFCGFAYVVEEVFKNMVEAIEAADKKRGRGDGSVGMFSWLIVAALAGSPNVLLTNPLWVLVPHM</sequence>
<feature type="region of interest" description="Disordered" evidence="1">
    <location>
        <begin position="1"/>
        <end position="29"/>
    </location>
</feature>
<name>A0A2G2X508_CAPBA</name>
<dbReference type="EMBL" id="MLFT02000003">
    <property type="protein sequence ID" value="PHT52551.1"/>
    <property type="molecule type" value="Genomic_DNA"/>
</dbReference>
<evidence type="ECO:0000313" key="3">
    <source>
        <dbReference type="EMBL" id="PHT52551.1"/>
    </source>
</evidence>
<keyword evidence="2" id="KW-0812">Transmembrane</keyword>
<feature type="compositionally biased region" description="Polar residues" evidence="1">
    <location>
        <begin position="9"/>
        <end position="19"/>
    </location>
</feature>
<keyword evidence="2" id="KW-0472">Membrane</keyword>
<keyword evidence="4" id="KW-1185">Reference proteome</keyword>
<evidence type="ECO:0000313" key="4">
    <source>
        <dbReference type="Proteomes" id="UP000224567"/>
    </source>
</evidence>
<organism evidence="3 4">
    <name type="scientific">Capsicum baccatum</name>
    <name type="common">Peruvian pepper</name>
    <dbReference type="NCBI Taxonomy" id="33114"/>
    <lineage>
        <taxon>Eukaryota</taxon>
        <taxon>Viridiplantae</taxon>
        <taxon>Streptophyta</taxon>
        <taxon>Embryophyta</taxon>
        <taxon>Tracheophyta</taxon>
        <taxon>Spermatophyta</taxon>
        <taxon>Magnoliopsida</taxon>
        <taxon>eudicotyledons</taxon>
        <taxon>Gunneridae</taxon>
        <taxon>Pentapetalae</taxon>
        <taxon>asterids</taxon>
        <taxon>lamiids</taxon>
        <taxon>Solanales</taxon>
        <taxon>Solanaceae</taxon>
        <taxon>Solanoideae</taxon>
        <taxon>Capsiceae</taxon>
        <taxon>Capsicum</taxon>
    </lineage>
</organism>
<reference evidence="3 4" key="1">
    <citation type="journal article" date="2017" name="Genome Biol.">
        <title>New reference genome sequences of hot pepper reveal the massive evolution of plant disease-resistance genes by retroduplication.</title>
        <authorList>
            <person name="Kim S."/>
            <person name="Park J."/>
            <person name="Yeom S.I."/>
            <person name="Kim Y.M."/>
            <person name="Seo E."/>
            <person name="Kim K.T."/>
            <person name="Kim M.S."/>
            <person name="Lee J.M."/>
            <person name="Cheong K."/>
            <person name="Shin H.S."/>
            <person name="Kim S.B."/>
            <person name="Han K."/>
            <person name="Lee J."/>
            <person name="Park M."/>
            <person name="Lee H.A."/>
            <person name="Lee H.Y."/>
            <person name="Lee Y."/>
            <person name="Oh S."/>
            <person name="Lee J.H."/>
            <person name="Choi E."/>
            <person name="Choi E."/>
            <person name="Lee S.E."/>
            <person name="Jeon J."/>
            <person name="Kim H."/>
            <person name="Choi G."/>
            <person name="Song H."/>
            <person name="Lee J."/>
            <person name="Lee S.C."/>
            <person name="Kwon J.K."/>
            <person name="Lee H.Y."/>
            <person name="Koo N."/>
            <person name="Hong Y."/>
            <person name="Kim R.W."/>
            <person name="Kang W.H."/>
            <person name="Huh J.H."/>
            <person name="Kang B.C."/>
            <person name="Yang T.J."/>
            <person name="Lee Y.H."/>
            <person name="Bennetzen J.L."/>
            <person name="Choi D."/>
        </authorList>
    </citation>
    <scope>NUCLEOTIDE SEQUENCE [LARGE SCALE GENOMIC DNA]</scope>
    <source>
        <strain evidence="4">cv. PBC81</strain>
    </source>
</reference>
<dbReference type="OrthoDB" id="2019556at2759"/>
<comment type="caution">
    <text evidence="3">The sequence shown here is derived from an EMBL/GenBank/DDBJ whole genome shotgun (WGS) entry which is preliminary data.</text>
</comment>
<dbReference type="STRING" id="33114.A0A2G2X508"/>